<dbReference type="PANTHER" id="PTHR42873:SF1">
    <property type="entry name" value="S-ADENOSYLMETHIONINE-DEPENDENT METHYLTRANSFERASE DOMAIN-CONTAINING PROTEIN"/>
    <property type="match status" value="1"/>
</dbReference>
<reference evidence="10 11" key="1">
    <citation type="submission" date="2016-10" db="EMBL/GenBank/DDBJ databases">
        <authorList>
            <person name="de Groot N.N."/>
        </authorList>
    </citation>
    <scope>NUCLEOTIDE SEQUENCE [LARGE SCALE GENOMIC DNA]</scope>
    <source>
        <strain evidence="10 11">DSM 15345</strain>
    </source>
</reference>
<dbReference type="PANTHER" id="PTHR42873">
    <property type="entry name" value="RIBOSOMAL RNA LARGE SUBUNIT METHYLTRANSFERASE"/>
    <property type="match status" value="1"/>
</dbReference>
<evidence type="ECO:0000313" key="10">
    <source>
        <dbReference type="EMBL" id="SEA17916.1"/>
    </source>
</evidence>
<evidence type="ECO:0000256" key="6">
    <source>
        <dbReference type="ARBA" id="ARBA00038091"/>
    </source>
</evidence>
<protein>
    <submittedName>
        <fullName evidence="10">SAM-dependent methyltransferase</fullName>
    </submittedName>
</protein>
<name>A0A1H3Z2J4_9RHOB</name>
<dbReference type="InterPro" id="IPR041532">
    <property type="entry name" value="RlmI-like_PUA"/>
</dbReference>
<dbReference type="OrthoDB" id="9805492at2"/>
<dbReference type="GO" id="GO:0005737">
    <property type="term" value="C:cytoplasm"/>
    <property type="evidence" value="ECO:0007669"/>
    <property type="project" value="UniProtKB-SubCell"/>
</dbReference>
<evidence type="ECO:0000256" key="7">
    <source>
        <dbReference type="SAM" id="MobiDB-lite"/>
    </source>
</evidence>
<feature type="domain" description="S-adenosylmethionine-dependent methyltransferase" evidence="8">
    <location>
        <begin position="211"/>
        <end position="369"/>
    </location>
</feature>
<dbReference type="RefSeq" id="WP_093250965.1">
    <property type="nucleotide sequence ID" value="NZ_FNQM01000003.1"/>
</dbReference>
<dbReference type="Gene3D" id="3.30.750.80">
    <property type="entry name" value="RNA methyltransferase domain (HRMD) like"/>
    <property type="match status" value="1"/>
</dbReference>
<organism evidence="10 11">
    <name type="scientific">Rubrimonas cliftonensis</name>
    <dbReference type="NCBI Taxonomy" id="89524"/>
    <lineage>
        <taxon>Bacteria</taxon>
        <taxon>Pseudomonadati</taxon>
        <taxon>Pseudomonadota</taxon>
        <taxon>Alphaproteobacteria</taxon>
        <taxon>Rhodobacterales</taxon>
        <taxon>Paracoccaceae</taxon>
        <taxon>Rubrimonas</taxon>
    </lineage>
</organism>
<dbReference type="AlphaFoldDB" id="A0A1H3Z2J4"/>
<dbReference type="CDD" id="cd02440">
    <property type="entry name" value="AdoMet_MTases"/>
    <property type="match status" value="1"/>
</dbReference>
<dbReference type="InterPro" id="IPR029063">
    <property type="entry name" value="SAM-dependent_MTases_sf"/>
</dbReference>
<proteinExistence type="inferred from homology"/>
<dbReference type="Pfam" id="PF10672">
    <property type="entry name" value="Methyltrans_SAM"/>
    <property type="match status" value="1"/>
</dbReference>
<keyword evidence="5" id="KW-0949">S-adenosyl-L-methionine</keyword>
<feature type="compositionally biased region" description="Acidic residues" evidence="7">
    <location>
        <begin position="1"/>
        <end position="11"/>
    </location>
</feature>
<evidence type="ECO:0000259" key="9">
    <source>
        <dbReference type="Pfam" id="PF17785"/>
    </source>
</evidence>
<keyword evidence="2" id="KW-0963">Cytoplasm</keyword>
<feature type="compositionally biased region" description="Low complexity" evidence="7">
    <location>
        <begin position="12"/>
        <end position="24"/>
    </location>
</feature>
<dbReference type="InterPro" id="IPR019614">
    <property type="entry name" value="SAM-dep_methyl-trfase"/>
</dbReference>
<evidence type="ECO:0000256" key="3">
    <source>
        <dbReference type="ARBA" id="ARBA00022603"/>
    </source>
</evidence>
<keyword evidence="11" id="KW-1185">Reference proteome</keyword>
<dbReference type="SUPFAM" id="SSF88697">
    <property type="entry name" value="PUA domain-like"/>
    <property type="match status" value="1"/>
</dbReference>
<dbReference type="GO" id="GO:0003723">
    <property type="term" value="F:RNA binding"/>
    <property type="evidence" value="ECO:0007669"/>
    <property type="project" value="InterPro"/>
</dbReference>
<dbReference type="Proteomes" id="UP000198703">
    <property type="component" value="Unassembled WGS sequence"/>
</dbReference>
<feature type="region of interest" description="Disordered" evidence="7">
    <location>
        <begin position="1"/>
        <end position="28"/>
    </location>
</feature>
<dbReference type="EMBL" id="FNQM01000003">
    <property type="protein sequence ID" value="SEA17916.1"/>
    <property type="molecule type" value="Genomic_DNA"/>
</dbReference>
<evidence type="ECO:0000259" key="8">
    <source>
        <dbReference type="Pfam" id="PF10672"/>
    </source>
</evidence>
<evidence type="ECO:0000256" key="4">
    <source>
        <dbReference type="ARBA" id="ARBA00022679"/>
    </source>
</evidence>
<dbReference type="SUPFAM" id="SSF53335">
    <property type="entry name" value="S-adenosyl-L-methionine-dependent methyltransferases"/>
    <property type="match status" value="1"/>
</dbReference>
<dbReference type="Gene3D" id="2.30.130.10">
    <property type="entry name" value="PUA domain"/>
    <property type="match status" value="1"/>
</dbReference>
<feature type="domain" description="RlmI-like PUA" evidence="9">
    <location>
        <begin position="30"/>
        <end position="94"/>
    </location>
</feature>
<dbReference type="STRING" id="89524.SAMN05444370_103359"/>
<dbReference type="InterPro" id="IPR015947">
    <property type="entry name" value="PUA-like_sf"/>
</dbReference>
<evidence type="ECO:0000256" key="1">
    <source>
        <dbReference type="ARBA" id="ARBA00004496"/>
    </source>
</evidence>
<dbReference type="InterPro" id="IPR036974">
    <property type="entry name" value="PUA_sf"/>
</dbReference>
<dbReference type="CDD" id="cd11572">
    <property type="entry name" value="RlmI_M_like"/>
    <property type="match status" value="1"/>
</dbReference>
<gene>
    <name evidence="10" type="ORF">SAMN05444370_103359</name>
</gene>
<sequence length="418" mass="43073">MSDATDEEGDGDAAAGAGTGAVAGPRRPVVRLKPKAGRRLAAGSPWVYADELALDRRTKALPPGTVATLENAERRPLATVGVTPGSTIAARVLDADPDAEIDVAWFAARLRAALALRAPLYDAPYHRLVHAEGDAMPGCVIDRFGDAVAIQPNAAWVDQRLAALLAALDETIAPKVVVLNAGSRARALEGLEGETRLLRGALDGPIPTPMNGATYMADLMGGQKTGLFYDQRPNHAFVARLARGADMLDVFAHVGGFSLAALAAGAASALAVDGSAPALALAEQGARASGFADRFAVEKADAFDALRRLAGEGRRFGVVVCDPPAFAPNRAAVEAGARAYEKTARLGAAVTAPGGFLTLCSCSHAVDLERFRAACAAGLRAAGREAALIRSGGAGPDHPAHPALAETGYLKALTFRLL</sequence>
<evidence type="ECO:0000313" key="11">
    <source>
        <dbReference type="Proteomes" id="UP000198703"/>
    </source>
</evidence>
<accession>A0A1H3Z2J4</accession>
<dbReference type="NCBIfam" id="NF046099">
    <property type="entry name" value="RSP_2647_MTase"/>
    <property type="match status" value="1"/>
</dbReference>
<dbReference type="Gene3D" id="3.40.50.150">
    <property type="entry name" value="Vaccinia Virus protein VP39"/>
    <property type="match status" value="1"/>
</dbReference>
<keyword evidence="3 10" id="KW-0489">Methyltransferase</keyword>
<comment type="similarity">
    <text evidence="6">Belongs to the methyltransferase superfamily. RlmI family.</text>
</comment>
<comment type="subcellular location">
    <subcellularLocation>
        <location evidence="1">Cytoplasm</location>
    </subcellularLocation>
</comment>
<dbReference type="GO" id="GO:0032259">
    <property type="term" value="P:methylation"/>
    <property type="evidence" value="ECO:0007669"/>
    <property type="project" value="UniProtKB-KW"/>
</dbReference>
<keyword evidence="4 10" id="KW-0808">Transferase</keyword>
<dbReference type="GO" id="GO:0008168">
    <property type="term" value="F:methyltransferase activity"/>
    <property type="evidence" value="ECO:0007669"/>
    <property type="project" value="UniProtKB-KW"/>
</dbReference>
<evidence type="ECO:0000256" key="2">
    <source>
        <dbReference type="ARBA" id="ARBA00022490"/>
    </source>
</evidence>
<dbReference type="Pfam" id="PF17785">
    <property type="entry name" value="PUA_3"/>
    <property type="match status" value="1"/>
</dbReference>
<evidence type="ECO:0000256" key="5">
    <source>
        <dbReference type="ARBA" id="ARBA00022691"/>
    </source>
</evidence>